<dbReference type="SMART" id="SM00213">
    <property type="entry name" value="UBQ"/>
    <property type="match status" value="2"/>
</dbReference>
<feature type="domain" description="Ubiquitin-like" evidence="2">
    <location>
        <begin position="127"/>
        <end position="205"/>
    </location>
</feature>
<dbReference type="SUPFAM" id="SSF54236">
    <property type="entry name" value="Ubiquitin-like"/>
    <property type="match status" value="2"/>
</dbReference>
<name>A0A6A6QX63_9PEZI</name>
<organism evidence="3 4">
    <name type="scientific">Lophium mytilinum</name>
    <dbReference type="NCBI Taxonomy" id="390894"/>
    <lineage>
        <taxon>Eukaryota</taxon>
        <taxon>Fungi</taxon>
        <taxon>Dikarya</taxon>
        <taxon>Ascomycota</taxon>
        <taxon>Pezizomycotina</taxon>
        <taxon>Dothideomycetes</taxon>
        <taxon>Pleosporomycetidae</taxon>
        <taxon>Mytilinidiales</taxon>
        <taxon>Mytilinidiaceae</taxon>
        <taxon>Lophium</taxon>
    </lineage>
</organism>
<dbReference type="CDD" id="cd17039">
    <property type="entry name" value="Ubl_ubiquitin_like"/>
    <property type="match status" value="2"/>
</dbReference>
<dbReference type="InterPro" id="IPR000626">
    <property type="entry name" value="Ubiquitin-like_dom"/>
</dbReference>
<dbReference type="AlphaFoldDB" id="A0A6A6QX63"/>
<protein>
    <recommendedName>
        <fullName evidence="2">Ubiquitin-like domain-containing protein</fullName>
    </recommendedName>
</protein>
<evidence type="ECO:0000259" key="2">
    <source>
        <dbReference type="PROSITE" id="PS50053"/>
    </source>
</evidence>
<dbReference type="EMBL" id="MU004187">
    <property type="protein sequence ID" value="KAF2496684.1"/>
    <property type="molecule type" value="Genomic_DNA"/>
</dbReference>
<dbReference type="OrthoDB" id="428577at2759"/>
<keyword evidence="4" id="KW-1185">Reference proteome</keyword>
<evidence type="ECO:0000256" key="1">
    <source>
        <dbReference type="SAM" id="MobiDB-lite"/>
    </source>
</evidence>
<sequence length="206" mass="22806">MSEINETYHALKVEAIDGSEVVSVTGMARFTTVKTFKRMLATKIRCDPSDLRLMAFGRPMEDASTLGNCGIEEDTIITRIVTGSAPSDNPSAFKEPKVRPTPTTQATGAPSDHPSQLREKYSGPQLKTVFIKNLDGKSLTVHDIPLQMPVREFVVYFAHEKGLDSEGIRLLFGGKELNEKSEHMLMDYGIMNGSELRLVYRLKGGL</sequence>
<evidence type="ECO:0000313" key="4">
    <source>
        <dbReference type="Proteomes" id="UP000799750"/>
    </source>
</evidence>
<proteinExistence type="predicted"/>
<gene>
    <name evidence="3" type="ORF">BU16DRAFT_616796</name>
</gene>
<feature type="region of interest" description="Disordered" evidence="1">
    <location>
        <begin position="82"/>
        <end position="118"/>
    </location>
</feature>
<dbReference type="Gene3D" id="3.10.20.90">
    <property type="entry name" value="Phosphatidylinositol 3-kinase Catalytic Subunit, Chain A, domain 1"/>
    <property type="match status" value="2"/>
</dbReference>
<feature type="domain" description="Ubiquitin-like" evidence="2">
    <location>
        <begin position="32"/>
        <end position="86"/>
    </location>
</feature>
<dbReference type="Proteomes" id="UP000799750">
    <property type="component" value="Unassembled WGS sequence"/>
</dbReference>
<dbReference type="Pfam" id="PF00240">
    <property type="entry name" value="ubiquitin"/>
    <property type="match status" value="2"/>
</dbReference>
<accession>A0A6A6QX63</accession>
<dbReference type="PROSITE" id="PS50053">
    <property type="entry name" value="UBIQUITIN_2"/>
    <property type="match status" value="2"/>
</dbReference>
<reference evidence="3" key="1">
    <citation type="journal article" date="2020" name="Stud. Mycol.">
        <title>101 Dothideomycetes genomes: a test case for predicting lifestyles and emergence of pathogens.</title>
        <authorList>
            <person name="Haridas S."/>
            <person name="Albert R."/>
            <person name="Binder M."/>
            <person name="Bloem J."/>
            <person name="Labutti K."/>
            <person name="Salamov A."/>
            <person name="Andreopoulos B."/>
            <person name="Baker S."/>
            <person name="Barry K."/>
            <person name="Bills G."/>
            <person name="Bluhm B."/>
            <person name="Cannon C."/>
            <person name="Castanera R."/>
            <person name="Culley D."/>
            <person name="Daum C."/>
            <person name="Ezra D."/>
            <person name="Gonzalez J."/>
            <person name="Henrissat B."/>
            <person name="Kuo A."/>
            <person name="Liang C."/>
            <person name="Lipzen A."/>
            <person name="Lutzoni F."/>
            <person name="Magnuson J."/>
            <person name="Mondo S."/>
            <person name="Nolan M."/>
            <person name="Ohm R."/>
            <person name="Pangilinan J."/>
            <person name="Park H.-J."/>
            <person name="Ramirez L."/>
            <person name="Alfaro M."/>
            <person name="Sun H."/>
            <person name="Tritt A."/>
            <person name="Yoshinaga Y."/>
            <person name="Zwiers L.-H."/>
            <person name="Turgeon B."/>
            <person name="Goodwin S."/>
            <person name="Spatafora J."/>
            <person name="Crous P."/>
            <person name="Grigoriev I."/>
        </authorList>
    </citation>
    <scope>NUCLEOTIDE SEQUENCE</scope>
    <source>
        <strain evidence="3">CBS 269.34</strain>
    </source>
</reference>
<evidence type="ECO:0000313" key="3">
    <source>
        <dbReference type="EMBL" id="KAF2496684.1"/>
    </source>
</evidence>
<dbReference type="InterPro" id="IPR029071">
    <property type="entry name" value="Ubiquitin-like_domsf"/>
</dbReference>